<feature type="compositionally biased region" description="Polar residues" evidence="1">
    <location>
        <begin position="157"/>
        <end position="169"/>
    </location>
</feature>
<proteinExistence type="predicted"/>
<dbReference type="AlphaFoldDB" id="A0AAV1AW85"/>
<dbReference type="Proteomes" id="UP001157006">
    <property type="component" value="Chromosome 5"/>
</dbReference>
<keyword evidence="3" id="KW-1185">Reference proteome</keyword>
<sequence>MGMDQMRYRHSELDFFPKGNSFTRRPTSFSSDDLHHQNAIELASSQSAILVSDHLLNNFNLQSFNLHLSLVSIYLRRRNRFVFSYTVPCHSQLSLHLSSSYVRVSRMILEALLREGERELSQLEIGSAMIWLFGWLREHSAMASMKENGSDEKESEGQQFGNVGSNMKM</sequence>
<gene>
    <name evidence="2" type="ORF">VFH_V145600</name>
</gene>
<evidence type="ECO:0000256" key="1">
    <source>
        <dbReference type="SAM" id="MobiDB-lite"/>
    </source>
</evidence>
<evidence type="ECO:0000313" key="2">
    <source>
        <dbReference type="EMBL" id="CAI8614765.1"/>
    </source>
</evidence>
<name>A0AAV1AW85_VICFA</name>
<reference evidence="2 3" key="1">
    <citation type="submission" date="2023-01" db="EMBL/GenBank/DDBJ databases">
        <authorList>
            <person name="Kreplak J."/>
        </authorList>
    </citation>
    <scope>NUCLEOTIDE SEQUENCE [LARGE SCALE GENOMIC DNA]</scope>
</reference>
<evidence type="ECO:0000313" key="3">
    <source>
        <dbReference type="Proteomes" id="UP001157006"/>
    </source>
</evidence>
<dbReference type="EMBL" id="OX451740">
    <property type="protein sequence ID" value="CAI8614765.1"/>
    <property type="molecule type" value="Genomic_DNA"/>
</dbReference>
<organism evidence="2 3">
    <name type="scientific">Vicia faba</name>
    <name type="common">Broad bean</name>
    <name type="synonym">Faba vulgaris</name>
    <dbReference type="NCBI Taxonomy" id="3906"/>
    <lineage>
        <taxon>Eukaryota</taxon>
        <taxon>Viridiplantae</taxon>
        <taxon>Streptophyta</taxon>
        <taxon>Embryophyta</taxon>
        <taxon>Tracheophyta</taxon>
        <taxon>Spermatophyta</taxon>
        <taxon>Magnoliopsida</taxon>
        <taxon>eudicotyledons</taxon>
        <taxon>Gunneridae</taxon>
        <taxon>Pentapetalae</taxon>
        <taxon>rosids</taxon>
        <taxon>fabids</taxon>
        <taxon>Fabales</taxon>
        <taxon>Fabaceae</taxon>
        <taxon>Papilionoideae</taxon>
        <taxon>50 kb inversion clade</taxon>
        <taxon>NPAAA clade</taxon>
        <taxon>Hologalegina</taxon>
        <taxon>IRL clade</taxon>
        <taxon>Fabeae</taxon>
        <taxon>Vicia</taxon>
    </lineage>
</organism>
<protein>
    <submittedName>
        <fullName evidence="2">Uncharacterized protein</fullName>
    </submittedName>
</protein>
<accession>A0AAV1AW85</accession>
<feature type="region of interest" description="Disordered" evidence="1">
    <location>
        <begin position="145"/>
        <end position="169"/>
    </location>
</feature>